<protein>
    <submittedName>
        <fullName evidence="2">Uncharacterized protein</fullName>
    </submittedName>
</protein>
<comment type="caution">
    <text evidence="2">The sequence shown here is derived from an EMBL/GenBank/DDBJ whole genome shotgun (WGS) entry which is preliminary data.</text>
</comment>
<dbReference type="EMBL" id="BMPG01000001">
    <property type="protein sequence ID" value="GGL50444.1"/>
    <property type="molecule type" value="Genomic_DNA"/>
</dbReference>
<gene>
    <name evidence="2" type="ORF">GCM10009039_05790</name>
</gene>
<reference evidence="2" key="1">
    <citation type="journal article" date="2014" name="Int. J. Syst. Evol. Microbiol.">
        <title>Complete genome sequence of Corynebacterium casei LMG S-19264T (=DSM 44701T), isolated from a smear-ripened cheese.</title>
        <authorList>
            <consortium name="US DOE Joint Genome Institute (JGI-PGF)"/>
            <person name="Walter F."/>
            <person name="Albersmeier A."/>
            <person name="Kalinowski J."/>
            <person name="Ruckert C."/>
        </authorList>
    </citation>
    <scope>NUCLEOTIDE SEQUENCE</scope>
    <source>
        <strain evidence="2">JCM 19596</strain>
    </source>
</reference>
<accession>A0A830F0E5</accession>
<organism evidence="2 3">
    <name type="scientific">Halocalculus aciditolerans</name>
    <dbReference type="NCBI Taxonomy" id="1383812"/>
    <lineage>
        <taxon>Archaea</taxon>
        <taxon>Methanobacteriati</taxon>
        <taxon>Methanobacteriota</taxon>
        <taxon>Stenosarchaea group</taxon>
        <taxon>Halobacteria</taxon>
        <taxon>Halobacteriales</taxon>
        <taxon>Halobacteriaceae</taxon>
        <taxon>Halocalculus</taxon>
    </lineage>
</organism>
<sequence length="71" mass="7446">MFAALPALPALLAAMPLQLDAFNSTLGRLLLAVVVIGVVVFVGRFVLSVAWKLVVVAVVVVGALWVVSNFL</sequence>
<keyword evidence="3" id="KW-1185">Reference proteome</keyword>
<feature type="transmembrane region" description="Helical" evidence="1">
    <location>
        <begin position="26"/>
        <end position="42"/>
    </location>
</feature>
<dbReference type="RefSeq" id="WP_188977142.1">
    <property type="nucleotide sequence ID" value="NZ_BMPG01000001.1"/>
</dbReference>
<keyword evidence="1" id="KW-0812">Transmembrane</keyword>
<dbReference type="InterPro" id="IPR058342">
    <property type="entry name" value="DUF8029"/>
</dbReference>
<reference evidence="2" key="2">
    <citation type="submission" date="2020-09" db="EMBL/GenBank/DDBJ databases">
        <authorList>
            <person name="Sun Q."/>
            <person name="Ohkuma M."/>
        </authorList>
    </citation>
    <scope>NUCLEOTIDE SEQUENCE</scope>
    <source>
        <strain evidence="2">JCM 19596</strain>
    </source>
</reference>
<dbReference type="Proteomes" id="UP000607197">
    <property type="component" value="Unassembled WGS sequence"/>
</dbReference>
<feature type="transmembrane region" description="Helical" evidence="1">
    <location>
        <begin position="49"/>
        <end position="68"/>
    </location>
</feature>
<evidence type="ECO:0000256" key="1">
    <source>
        <dbReference type="SAM" id="Phobius"/>
    </source>
</evidence>
<evidence type="ECO:0000313" key="2">
    <source>
        <dbReference type="EMBL" id="GGL50444.1"/>
    </source>
</evidence>
<proteinExistence type="predicted"/>
<keyword evidence="1" id="KW-0472">Membrane</keyword>
<dbReference type="Pfam" id="PF26072">
    <property type="entry name" value="DUF8029"/>
    <property type="match status" value="1"/>
</dbReference>
<keyword evidence="1" id="KW-1133">Transmembrane helix</keyword>
<name>A0A830F0E5_9EURY</name>
<dbReference type="AlphaFoldDB" id="A0A830F0E5"/>
<evidence type="ECO:0000313" key="3">
    <source>
        <dbReference type="Proteomes" id="UP000607197"/>
    </source>
</evidence>